<evidence type="ECO:0000313" key="2">
    <source>
        <dbReference type="Proteomes" id="UP001056120"/>
    </source>
</evidence>
<dbReference type="Proteomes" id="UP001056120">
    <property type="component" value="Linkage Group LG14"/>
</dbReference>
<name>A0ACB9GMM8_9ASTR</name>
<accession>A0ACB9GMM8</accession>
<reference evidence="2" key="1">
    <citation type="journal article" date="2022" name="Mol. Ecol. Resour.">
        <title>The genomes of chicory, endive, great burdock and yacon provide insights into Asteraceae palaeo-polyploidization history and plant inulin production.</title>
        <authorList>
            <person name="Fan W."/>
            <person name="Wang S."/>
            <person name="Wang H."/>
            <person name="Wang A."/>
            <person name="Jiang F."/>
            <person name="Liu H."/>
            <person name="Zhao H."/>
            <person name="Xu D."/>
            <person name="Zhang Y."/>
        </authorList>
    </citation>
    <scope>NUCLEOTIDE SEQUENCE [LARGE SCALE GENOMIC DNA]</scope>
    <source>
        <strain evidence="2">cv. Yunnan</strain>
    </source>
</reference>
<organism evidence="1 2">
    <name type="scientific">Smallanthus sonchifolius</name>
    <dbReference type="NCBI Taxonomy" id="185202"/>
    <lineage>
        <taxon>Eukaryota</taxon>
        <taxon>Viridiplantae</taxon>
        <taxon>Streptophyta</taxon>
        <taxon>Embryophyta</taxon>
        <taxon>Tracheophyta</taxon>
        <taxon>Spermatophyta</taxon>
        <taxon>Magnoliopsida</taxon>
        <taxon>eudicotyledons</taxon>
        <taxon>Gunneridae</taxon>
        <taxon>Pentapetalae</taxon>
        <taxon>asterids</taxon>
        <taxon>campanulids</taxon>
        <taxon>Asterales</taxon>
        <taxon>Asteraceae</taxon>
        <taxon>Asteroideae</taxon>
        <taxon>Heliantheae alliance</taxon>
        <taxon>Millerieae</taxon>
        <taxon>Smallanthus</taxon>
    </lineage>
</organism>
<keyword evidence="2" id="KW-1185">Reference proteome</keyword>
<reference evidence="1 2" key="2">
    <citation type="journal article" date="2022" name="Mol. Ecol. Resour.">
        <title>The genomes of chicory, endive, great burdock and yacon provide insights into Asteraceae paleo-polyploidization history and plant inulin production.</title>
        <authorList>
            <person name="Fan W."/>
            <person name="Wang S."/>
            <person name="Wang H."/>
            <person name="Wang A."/>
            <person name="Jiang F."/>
            <person name="Liu H."/>
            <person name="Zhao H."/>
            <person name="Xu D."/>
            <person name="Zhang Y."/>
        </authorList>
    </citation>
    <scope>NUCLEOTIDE SEQUENCE [LARGE SCALE GENOMIC DNA]</scope>
    <source>
        <strain evidence="2">cv. Yunnan</strain>
        <tissue evidence="1">Leaves</tissue>
    </source>
</reference>
<protein>
    <submittedName>
        <fullName evidence="1">Uncharacterized protein</fullName>
    </submittedName>
</protein>
<proteinExistence type="predicted"/>
<evidence type="ECO:0000313" key="1">
    <source>
        <dbReference type="EMBL" id="KAI3784345.1"/>
    </source>
</evidence>
<gene>
    <name evidence="1" type="ORF">L1987_43443</name>
</gene>
<comment type="caution">
    <text evidence="1">The sequence shown here is derived from an EMBL/GenBank/DDBJ whole genome shotgun (WGS) entry which is preliminary data.</text>
</comment>
<dbReference type="EMBL" id="CM042031">
    <property type="protein sequence ID" value="KAI3784345.1"/>
    <property type="molecule type" value="Genomic_DNA"/>
</dbReference>
<sequence>MSVRPMQVICLSMKCIQISSGTVDKPKVNTPRQRYRDRRSPWKRKKVAFGNRNLLLAPKRQGHPASERVRVKHPPNRTIVGRQA</sequence>